<feature type="region of interest" description="Disordered" evidence="1">
    <location>
        <begin position="1"/>
        <end position="57"/>
    </location>
</feature>
<keyword evidence="3" id="KW-1185">Reference proteome</keyword>
<evidence type="ECO:0000313" key="3">
    <source>
        <dbReference type="Proteomes" id="UP001397290"/>
    </source>
</evidence>
<gene>
    <name evidence="2" type="ORF">G3M48_002720</name>
</gene>
<feature type="non-terminal residue" evidence="2">
    <location>
        <position position="78"/>
    </location>
</feature>
<comment type="caution">
    <text evidence="2">The sequence shown here is derived from an EMBL/GenBank/DDBJ whole genome shotgun (WGS) entry which is preliminary data.</text>
</comment>
<dbReference type="EMBL" id="JAAHCF010000194">
    <property type="protein sequence ID" value="KAK8146705.1"/>
    <property type="molecule type" value="Genomic_DNA"/>
</dbReference>
<sequence length="78" mass="8544">MGSKTGSEPAITALDNLGSNSDSASTSEASAKDGLYGNVFVNGGSAQHYEPIPEYEGRHRYDPKAEWTRKEEKRLVRK</sequence>
<protein>
    <submittedName>
        <fullName evidence="2">Uncharacterized protein</fullName>
    </submittedName>
</protein>
<name>A0AAW0RWX4_9HYPO</name>
<proteinExistence type="predicted"/>
<dbReference type="AlphaFoldDB" id="A0AAW0RWX4"/>
<feature type="compositionally biased region" description="Low complexity" evidence="1">
    <location>
        <begin position="19"/>
        <end position="29"/>
    </location>
</feature>
<evidence type="ECO:0000313" key="2">
    <source>
        <dbReference type="EMBL" id="KAK8146705.1"/>
    </source>
</evidence>
<evidence type="ECO:0000256" key="1">
    <source>
        <dbReference type="SAM" id="MobiDB-lite"/>
    </source>
</evidence>
<dbReference type="Proteomes" id="UP001397290">
    <property type="component" value="Unassembled WGS sequence"/>
</dbReference>
<reference evidence="2 3" key="1">
    <citation type="submission" date="2020-02" db="EMBL/GenBank/DDBJ databases">
        <title>Comparative genomics of the hypocrealean fungal genus Beauvera.</title>
        <authorList>
            <person name="Showalter D.N."/>
            <person name="Bushley K.E."/>
            <person name="Rehner S.A."/>
        </authorList>
    </citation>
    <scope>NUCLEOTIDE SEQUENCE [LARGE SCALE GENOMIC DNA]</scope>
    <source>
        <strain evidence="2 3">ARSEF4384</strain>
    </source>
</reference>
<accession>A0AAW0RWX4</accession>
<organism evidence="2 3">
    <name type="scientific">Beauveria asiatica</name>
    <dbReference type="NCBI Taxonomy" id="1069075"/>
    <lineage>
        <taxon>Eukaryota</taxon>
        <taxon>Fungi</taxon>
        <taxon>Dikarya</taxon>
        <taxon>Ascomycota</taxon>
        <taxon>Pezizomycotina</taxon>
        <taxon>Sordariomycetes</taxon>
        <taxon>Hypocreomycetidae</taxon>
        <taxon>Hypocreales</taxon>
        <taxon>Cordycipitaceae</taxon>
        <taxon>Beauveria</taxon>
    </lineage>
</organism>